<dbReference type="EMBL" id="LAZR01001252">
    <property type="protein sequence ID" value="KKN47877.1"/>
    <property type="molecule type" value="Genomic_DNA"/>
</dbReference>
<organism evidence="1">
    <name type="scientific">marine sediment metagenome</name>
    <dbReference type="NCBI Taxonomy" id="412755"/>
    <lineage>
        <taxon>unclassified sequences</taxon>
        <taxon>metagenomes</taxon>
        <taxon>ecological metagenomes</taxon>
    </lineage>
</organism>
<protein>
    <submittedName>
        <fullName evidence="1">Uncharacterized protein</fullName>
    </submittedName>
</protein>
<name>A0A0F9RE67_9ZZZZ</name>
<proteinExistence type="predicted"/>
<sequence length="248" mass="29365">MNILLLFGGNFYNAQEELLRPVVEDLAIDKFFLKEIYQHMQYTYTGLKTWFTDFFGYNKPGLFDWERVKIIAENERKQLFGIPLSQWFGNAIGTDKLNLAQISRDENLPLPVVRKSVRHLLSMDSSDTLPRGFRTINDYFVFMVKRAYTIKNVLDGAKLSDIYYRFFSLKGDNVDVETFFRKLFPGMSMAKIKESYRENLMVEWDTITMRLYKEIPPLIREFVFELSGFDTFLDLLSYGRHMFGQEFK</sequence>
<dbReference type="AlphaFoldDB" id="A0A0F9RE67"/>
<accession>A0A0F9RE67</accession>
<gene>
    <name evidence="1" type="ORF">LCGC14_0658550</name>
</gene>
<comment type="caution">
    <text evidence="1">The sequence shown here is derived from an EMBL/GenBank/DDBJ whole genome shotgun (WGS) entry which is preliminary data.</text>
</comment>
<evidence type="ECO:0000313" key="1">
    <source>
        <dbReference type="EMBL" id="KKN47877.1"/>
    </source>
</evidence>
<reference evidence="1" key="1">
    <citation type="journal article" date="2015" name="Nature">
        <title>Complex archaea that bridge the gap between prokaryotes and eukaryotes.</title>
        <authorList>
            <person name="Spang A."/>
            <person name="Saw J.H."/>
            <person name="Jorgensen S.L."/>
            <person name="Zaremba-Niedzwiedzka K."/>
            <person name="Martijn J."/>
            <person name="Lind A.E."/>
            <person name="van Eijk R."/>
            <person name="Schleper C."/>
            <person name="Guy L."/>
            <person name="Ettema T.J."/>
        </authorList>
    </citation>
    <scope>NUCLEOTIDE SEQUENCE</scope>
</reference>